<keyword evidence="5" id="KW-1185">Reference proteome</keyword>
<sequence length="328" mass="37457">MATKQFTRLLQPSLRASIPARIPTTPSLCLRYSSISSSGSRSSRICAAPTTITCLSARGFRTMSSPLQAKAVPKYNRYKKNEDASSRSLELSMENVTFLLPQTLVAPPLSRYPRSPAKFLQMAWIANYSRIFNYASLLLFKIASKPDWKTRPRFKVRREVIVPAAKAMHLEMNEALARGDKETLRRICTNEYYQKMAGIIDARPRGYRAEWELVKYRSTLMYPRIAEDKIGLMPTPSGIQKAYRQAVVSIASVQRMTRYIPKGNTTERVVTEKPMLEHLVLSSQVDHTNTYGQTPYRIWGTLQESTLESYLETKEVEEWMAKNPKQGQ</sequence>
<gene>
    <name evidence="4" type="ORF">PGQ11_002118</name>
</gene>
<dbReference type="EMBL" id="JAPCWZ010000002">
    <property type="protein sequence ID" value="KAK8877172.1"/>
    <property type="molecule type" value="Genomic_DNA"/>
</dbReference>
<dbReference type="Proteomes" id="UP001390339">
    <property type="component" value="Unassembled WGS sequence"/>
</dbReference>
<evidence type="ECO:0000313" key="5">
    <source>
        <dbReference type="Proteomes" id="UP001390339"/>
    </source>
</evidence>
<evidence type="ECO:0000256" key="1">
    <source>
        <dbReference type="ARBA" id="ARBA00004173"/>
    </source>
</evidence>
<protein>
    <submittedName>
        <fullName evidence="4">Uncharacterized protein</fullName>
    </submittedName>
</protein>
<evidence type="ECO:0000313" key="4">
    <source>
        <dbReference type="EMBL" id="KAK8877172.1"/>
    </source>
</evidence>
<comment type="subcellular location">
    <subcellularLocation>
        <location evidence="1">Mitochondrion</location>
    </subcellularLocation>
</comment>
<keyword evidence="3" id="KW-0496">Mitochondrion</keyword>
<proteinExistence type="predicted"/>
<reference evidence="4 5" key="1">
    <citation type="journal article" date="2024" name="IMA Fungus">
        <title>Apiospora arundinis, a panoply of carbohydrate-active enzymes and secondary metabolites.</title>
        <authorList>
            <person name="Sorensen T."/>
            <person name="Petersen C."/>
            <person name="Muurmann A.T."/>
            <person name="Christiansen J.V."/>
            <person name="Brundto M.L."/>
            <person name="Overgaard C.K."/>
            <person name="Boysen A.T."/>
            <person name="Wollenberg R.D."/>
            <person name="Larsen T.O."/>
            <person name="Sorensen J.L."/>
            <person name="Nielsen K.L."/>
            <person name="Sondergaard T.E."/>
        </authorList>
    </citation>
    <scope>NUCLEOTIDE SEQUENCE [LARGE SCALE GENOMIC DNA]</scope>
    <source>
        <strain evidence="4 5">AAU 773</strain>
    </source>
</reference>
<dbReference type="PANTHER" id="PTHR28554:SF1">
    <property type="entry name" value="LARGE RIBOSOMAL SUBUNIT PROTEIN ML45"/>
    <property type="match status" value="1"/>
</dbReference>
<dbReference type="PANTHER" id="PTHR28554">
    <property type="entry name" value="39S RIBOSOMAL PROTEIN L45, MITOCHONDRIAL"/>
    <property type="match status" value="1"/>
</dbReference>
<dbReference type="InterPro" id="IPR051975">
    <property type="entry name" value="mtLSU_mL45"/>
</dbReference>
<accession>A0ABR2JHP9</accession>
<organism evidence="4 5">
    <name type="scientific">Apiospora arundinis</name>
    <dbReference type="NCBI Taxonomy" id="335852"/>
    <lineage>
        <taxon>Eukaryota</taxon>
        <taxon>Fungi</taxon>
        <taxon>Dikarya</taxon>
        <taxon>Ascomycota</taxon>
        <taxon>Pezizomycotina</taxon>
        <taxon>Sordariomycetes</taxon>
        <taxon>Xylariomycetidae</taxon>
        <taxon>Amphisphaeriales</taxon>
        <taxon>Apiosporaceae</taxon>
        <taxon>Apiospora</taxon>
    </lineage>
</organism>
<evidence type="ECO:0000256" key="3">
    <source>
        <dbReference type="ARBA" id="ARBA00023128"/>
    </source>
</evidence>
<evidence type="ECO:0000256" key="2">
    <source>
        <dbReference type="ARBA" id="ARBA00022946"/>
    </source>
</evidence>
<name>A0ABR2JHP9_9PEZI</name>
<dbReference type="Gene3D" id="3.10.450.240">
    <property type="match status" value="1"/>
</dbReference>
<comment type="caution">
    <text evidence="4">The sequence shown here is derived from an EMBL/GenBank/DDBJ whole genome shotgun (WGS) entry which is preliminary data.</text>
</comment>
<keyword evidence="2" id="KW-0809">Transit peptide</keyword>